<keyword evidence="5 6" id="KW-0482">Metalloprotease</keyword>
<dbReference type="Gene3D" id="3.30.2010.10">
    <property type="entry name" value="Metalloproteases ('zincins'), catalytic domain"/>
    <property type="match status" value="1"/>
</dbReference>
<feature type="domain" description="Peptidase M48" evidence="7">
    <location>
        <begin position="83"/>
        <end position="262"/>
    </location>
</feature>
<evidence type="ECO:0000256" key="5">
    <source>
        <dbReference type="ARBA" id="ARBA00023049"/>
    </source>
</evidence>
<reference evidence="8 9" key="1">
    <citation type="journal article" date="2019" name="Int. J. Syst. Evol. Microbiol.">
        <title>Rufibacter sediminis sp. nov., isolated from freshwater lake sediment.</title>
        <authorList>
            <person name="Qu J.H."/>
            <person name="Zhang L.J."/>
            <person name="Fu Y.H."/>
            <person name="Li H.F."/>
        </authorList>
    </citation>
    <scope>NUCLEOTIDE SEQUENCE [LARGE SCALE GENOMIC DNA]</scope>
    <source>
        <strain evidence="8 9">H-1</strain>
    </source>
</reference>
<comment type="similarity">
    <text evidence="6">Belongs to the peptidase M48 family.</text>
</comment>
<dbReference type="RefSeq" id="WP_186636133.1">
    <property type="nucleotide sequence ID" value="NZ_JACOAF010000021.1"/>
</dbReference>
<dbReference type="InterPro" id="IPR001915">
    <property type="entry name" value="Peptidase_M48"/>
</dbReference>
<dbReference type="Proteomes" id="UP000659698">
    <property type="component" value="Unassembled WGS sequence"/>
</dbReference>
<evidence type="ECO:0000256" key="1">
    <source>
        <dbReference type="ARBA" id="ARBA00022670"/>
    </source>
</evidence>
<evidence type="ECO:0000313" key="8">
    <source>
        <dbReference type="EMBL" id="MBC3539783.1"/>
    </source>
</evidence>
<evidence type="ECO:0000256" key="6">
    <source>
        <dbReference type="RuleBase" id="RU003983"/>
    </source>
</evidence>
<comment type="cofactor">
    <cofactor evidence="6">
        <name>Zn(2+)</name>
        <dbReference type="ChEBI" id="CHEBI:29105"/>
    </cofactor>
    <text evidence="6">Binds 1 zinc ion per subunit.</text>
</comment>
<keyword evidence="1 6" id="KW-0645">Protease</keyword>
<accession>A0ABR6VSF7</accession>
<protein>
    <submittedName>
        <fullName evidence="8">M48 family metalloprotease</fullName>
    </submittedName>
</protein>
<evidence type="ECO:0000259" key="7">
    <source>
        <dbReference type="Pfam" id="PF01435"/>
    </source>
</evidence>
<comment type="caution">
    <text evidence="8">The sequence shown here is derived from an EMBL/GenBank/DDBJ whole genome shotgun (WGS) entry which is preliminary data.</text>
</comment>
<evidence type="ECO:0000313" key="9">
    <source>
        <dbReference type="Proteomes" id="UP000659698"/>
    </source>
</evidence>
<keyword evidence="9" id="KW-1185">Reference proteome</keyword>
<evidence type="ECO:0000256" key="3">
    <source>
        <dbReference type="ARBA" id="ARBA00022801"/>
    </source>
</evidence>
<dbReference type="Pfam" id="PF01435">
    <property type="entry name" value="Peptidase_M48"/>
    <property type="match status" value="1"/>
</dbReference>
<sequence>MHTTFSSPVSFLGNRLLLSLLLLVSTLLSSCGGDKNGDTVFFPIENDLQLGQQVSQQVDSTYGSKGQLLDRNSTNPRTRAAYAHLDKIVERILASGQVSYREEFPWDVKIIHDPEIQNAFATPGGHIYVFTGLIKYLDSEDQLAGVLGHEIAHADQRHSVKQLQKQYGISVISRLILGNDSGNLERIFTQVGGQLVGLKFSRDYEREADEFSVKYLGATDFYACDGAAGFFQKMQTLESRGTPPEFISTHPSPTNRVQEIQAQARQQGCKTATAGGTNYQEFKRNLGL</sequence>
<evidence type="ECO:0000256" key="4">
    <source>
        <dbReference type="ARBA" id="ARBA00022833"/>
    </source>
</evidence>
<gene>
    <name evidence="8" type="ORF">H7U12_08825</name>
</gene>
<dbReference type="EMBL" id="JACOAF010000021">
    <property type="protein sequence ID" value="MBC3539783.1"/>
    <property type="molecule type" value="Genomic_DNA"/>
</dbReference>
<dbReference type="InterPro" id="IPR051156">
    <property type="entry name" value="Mito/Outer_Membr_Metalloprot"/>
</dbReference>
<dbReference type="GO" id="GO:0008237">
    <property type="term" value="F:metallopeptidase activity"/>
    <property type="evidence" value="ECO:0007669"/>
    <property type="project" value="UniProtKB-KW"/>
</dbReference>
<evidence type="ECO:0000256" key="2">
    <source>
        <dbReference type="ARBA" id="ARBA00022723"/>
    </source>
</evidence>
<dbReference type="PANTHER" id="PTHR22726">
    <property type="entry name" value="METALLOENDOPEPTIDASE OMA1"/>
    <property type="match status" value="1"/>
</dbReference>
<dbReference type="PANTHER" id="PTHR22726:SF1">
    <property type="entry name" value="METALLOENDOPEPTIDASE OMA1, MITOCHONDRIAL"/>
    <property type="match status" value="1"/>
</dbReference>
<proteinExistence type="inferred from homology"/>
<keyword evidence="3 6" id="KW-0378">Hydrolase</keyword>
<name>A0ABR6VSF7_9BACT</name>
<keyword evidence="2" id="KW-0479">Metal-binding</keyword>
<keyword evidence="4 6" id="KW-0862">Zinc</keyword>
<organism evidence="8 9">
    <name type="scientific">Rufibacter sediminis</name>
    <dbReference type="NCBI Taxonomy" id="2762756"/>
    <lineage>
        <taxon>Bacteria</taxon>
        <taxon>Pseudomonadati</taxon>
        <taxon>Bacteroidota</taxon>
        <taxon>Cytophagia</taxon>
        <taxon>Cytophagales</taxon>
        <taxon>Hymenobacteraceae</taxon>
        <taxon>Rufibacter</taxon>
    </lineage>
</organism>